<evidence type="ECO:0000259" key="5">
    <source>
        <dbReference type="PROSITE" id="PS50931"/>
    </source>
</evidence>
<dbReference type="GO" id="GO:0003677">
    <property type="term" value="F:DNA binding"/>
    <property type="evidence" value="ECO:0007669"/>
    <property type="project" value="UniProtKB-KW"/>
</dbReference>
<proteinExistence type="inferred from homology"/>
<dbReference type="InterPro" id="IPR050389">
    <property type="entry name" value="LysR-type_TF"/>
</dbReference>
<dbReference type="InterPro" id="IPR036388">
    <property type="entry name" value="WH-like_DNA-bd_sf"/>
</dbReference>
<evidence type="ECO:0000256" key="3">
    <source>
        <dbReference type="ARBA" id="ARBA00023125"/>
    </source>
</evidence>
<comment type="caution">
    <text evidence="6">The sequence shown here is derived from an EMBL/GenBank/DDBJ whole genome shotgun (WGS) entry which is preliminary data.</text>
</comment>
<dbReference type="SUPFAM" id="SSF46785">
    <property type="entry name" value="Winged helix' DNA-binding domain"/>
    <property type="match status" value="1"/>
</dbReference>
<dbReference type="EMBL" id="JACETM010000006">
    <property type="protein sequence ID" value="MBA4723834.1"/>
    <property type="molecule type" value="Genomic_DNA"/>
</dbReference>
<dbReference type="PANTHER" id="PTHR30118:SF15">
    <property type="entry name" value="TRANSCRIPTIONAL REGULATORY PROTEIN"/>
    <property type="match status" value="1"/>
</dbReference>
<dbReference type="PANTHER" id="PTHR30118">
    <property type="entry name" value="HTH-TYPE TRANSCRIPTIONAL REGULATOR LEUO-RELATED"/>
    <property type="match status" value="1"/>
</dbReference>
<dbReference type="Gene3D" id="3.40.190.10">
    <property type="entry name" value="Periplasmic binding protein-like II"/>
    <property type="match status" value="2"/>
</dbReference>
<keyword evidence="2" id="KW-0805">Transcription regulation</keyword>
<accession>A0A838YHI1</accession>
<comment type="similarity">
    <text evidence="1">Belongs to the LysR transcriptional regulatory family.</text>
</comment>
<keyword evidence="4" id="KW-0804">Transcription</keyword>
<name>A0A838YHI1_9GAMM</name>
<dbReference type="Pfam" id="PF00126">
    <property type="entry name" value="HTH_1"/>
    <property type="match status" value="1"/>
</dbReference>
<organism evidence="6 7">
    <name type="scientific">SAR86 cluster bacterium</name>
    <dbReference type="NCBI Taxonomy" id="2030880"/>
    <lineage>
        <taxon>Bacteria</taxon>
        <taxon>Pseudomonadati</taxon>
        <taxon>Pseudomonadota</taxon>
        <taxon>Gammaproteobacteria</taxon>
        <taxon>SAR86 cluster</taxon>
    </lineage>
</organism>
<keyword evidence="3" id="KW-0238">DNA-binding</keyword>
<dbReference type="Gene3D" id="1.10.10.10">
    <property type="entry name" value="Winged helix-like DNA-binding domain superfamily/Winged helix DNA-binding domain"/>
    <property type="match status" value="1"/>
</dbReference>
<dbReference type="SUPFAM" id="SSF53850">
    <property type="entry name" value="Periplasmic binding protein-like II"/>
    <property type="match status" value="1"/>
</dbReference>
<evidence type="ECO:0000256" key="1">
    <source>
        <dbReference type="ARBA" id="ARBA00009437"/>
    </source>
</evidence>
<reference evidence="6 7" key="1">
    <citation type="submission" date="2020-06" db="EMBL/GenBank/DDBJ databases">
        <title>Dysbiosis in marine aquaculture revealed through microbiome analysis: reverse ecology for environmental sustainability.</title>
        <authorList>
            <person name="Haro-Moreno J.M."/>
            <person name="Coutinho F.H."/>
            <person name="Zaragoza-Solas A."/>
            <person name="Picazo A."/>
            <person name="Almagro-Moreno S."/>
            <person name="Lopez-Perez M."/>
        </authorList>
    </citation>
    <scope>NUCLEOTIDE SEQUENCE [LARGE SCALE GENOMIC DNA]</scope>
    <source>
        <strain evidence="6">MCMED-G42</strain>
    </source>
</reference>
<dbReference type="PROSITE" id="PS50931">
    <property type="entry name" value="HTH_LYSR"/>
    <property type="match status" value="1"/>
</dbReference>
<dbReference type="Pfam" id="PF03466">
    <property type="entry name" value="LysR_substrate"/>
    <property type="match status" value="1"/>
</dbReference>
<dbReference type="InterPro" id="IPR005119">
    <property type="entry name" value="LysR_subst-bd"/>
</dbReference>
<dbReference type="AlphaFoldDB" id="A0A838YHI1"/>
<dbReference type="GO" id="GO:0003700">
    <property type="term" value="F:DNA-binding transcription factor activity"/>
    <property type="evidence" value="ECO:0007669"/>
    <property type="project" value="InterPro"/>
</dbReference>
<dbReference type="PRINTS" id="PR00039">
    <property type="entry name" value="HTHLYSR"/>
</dbReference>
<evidence type="ECO:0000256" key="2">
    <source>
        <dbReference type="ARBA" id="ARBA00023015"/>
    </source>
</evidence>
<protein>
    <submittedName>
        <fullName evidence="6">LysR family transcriptional regulator</fullName>
    </submittedName>
</protein>
<dbReference type="InterPro" id="IPR000847">
    <property type="entry name" value="LysR_HTH_N"/>
</dbReference>
<evidence type="ECO:0000256" key="4">
    <source>
        <dbReference type="ARBA" id="ARBA00023163"/>
    </source>
</evidence>
<dbReference type="CDD" id="cd08417">
    <property type="entry name" value="PBP2_Nitroaromatics_like"/>
    <property type="match status" value="1"/>
</dbReference>
<evidence type="ECO:0000313" key="7">
    <source>
        <dbReference type="Proteomes" id="UP000585327"/>
    </source>
</evidence>
<dbReference type="InterPro" id="IPR037402">
    <property type="entry name" value="YidZ_PBP2"/>
</dbReference>
<evidence type="ECO:0000313" key="6">
    <source>
        <dbReference type="EMBL" id="MBA4723834.1"/>
    </source>
</evidence>
<dbReference type="Proteomes" id="UP000585327">
    <property type="component" value="Unassembled WGS sequence"/>
</dbReference>
<sequence length="300" mass="34149">MKISSFDLNLFVILNAIYTEGSLTKAAEVVGITQPAVSNALSRLREKFDDDLFVRTGTGMVPTQKTENIISDIQSALSLMQQSVNQPNSFDPAVTERNFKLSLGDITEGRVLPYMMKEIYKNAPNISVGSYNYRRIDQVHALATNNLDFVVDPVIPDSDEIHSYKVFQDYFVVIHREGHPIQKIKNLTVNDLLSQKFINVSNRRKGLHMVDLELEKTGHRRDIALRCQHFLIAPEIIRETDAVIMATHSFAKSNDLPFVEIPQELPPMEYFLSWHKSDEGDGGHEWMKDLIIKAFEDAQK</sequence>
<gene>
    <name evidence="6" type="ORF">H2021_01320</name>
</gene>
<dbReference type="InterPro" id="IPR036390">
    <property type="entry name" value="WH_DNA-bd_sf"/>
</dbReference>
<feature type="domain" description="HTH lysR-type" evidence="5">
    <location>
        <begin position="6"/>
        <end position="63"/>
    </location>
</feature>